<accession>A0ABU7LVD3</accession>
<keyword evidence="2 8" id="KW-0808">Transferase</keyword>
<dbReference type="EMBL" id="JAZDRO010000001">
    <property type="protein sequence ID" value="MEE2565217.1"/>
    <property type="molecule type" value="Genomic_DNA"/>
</dbReference>
<name>A0ABU7LVD3_9PROT</name>
<dbReference type="Gene3D" id="3.40.50.300">
    <property type="entry name" value="P-loop containing nucleotide triphosphate hydrolases"/>
    <property type="match status" value="1"/>
</dbReference>
<gene>
    <name evidence="8 10" type="primary">cmk</name>
    <name evidence="10" type="ORF">V0U35_00875</name>
</gene>
<dbReference type="HAMAP" id="MF_00238">
    <property type="entry name" value="Cytidyl_kinase_type1"/>
    <property type="match status" value="1"/>
</dbReference>
<feature type="binding site" evidence="8">
    <location>
        <begin position="3"/>
        <end position="11"/>
    </location>
    <ligand>
        <name>ATP</name>
        <dbReference type="ChEBI" id="CHEBI:30616"/>
    </ligand>
</feature>
<dbReference type="InterPro" id="IPR011994">
    <property type="entry name" value="Cytidylate_kinase_dom"/>
</dbReference>
<dbReference type="CDD" id="cd02020">
    <property type="entry name" value="CMPK"/>
    <property type="match status" value="1"/>
</dbReference>
<keyword evidence="5 8" id="KW-0067">ATP-binding</keyword>
<keyword evidence="4 8" id="KW-0418">Kinase</keyword>
<dbReference type="Pfam" id="PF02224">
    <property type="entry name" value="Cytidylate_kin"/>
    <property type="match status" value="1"/>
</dbReference>
<dbReference type="EC" id="2.7.4.25" evidence="8"/>
<dbReference type="Proteomes" id="UP001310692">
    <property type="component" value="Unassembled WGS sequence"/>
</dbReference>
<comment type="similarity">
    <text evidence="1 8">Belongs to the cytidylate kinase family. Type 1 subfamily.</text>
</comment>
<keyword evidence="3 8" id="KW-0547">Nucleotide-binding</keyword>
<comment type="catalytic activity">
    <reaction evidence="6 8">
        <text>dCMP + ATP = dCDP + ADP</text>
        <dbReference type="Rhea" id="RHEA:25094"/>
        <dbReference type="ChEBI" id="CHEBI:30616"/>
        <dbReference type="ChEBI" id="CHEBI:57566"/>
        <dbReference type="ChEBI" id="CHEBI:58593"/>
        <dbReference type="ChEBI" id="CHEBI:456216"/>
        <dbReference type="EC" id="2.7.4.25"/>
    </reaction>
</comment>
<keyword evidence="8" id="KW-0963">Cytoplasm</keyword>
<evidence type="ECO:0000259" key="9">
    <source>
        <dbReference type="Pfam" id="PF02224"/>
    </source>
</evidence>
<feature type="domain" description="Cytidylate kinase" evidence="9">
    <location>
        <begin position="1"/>
        <end position="198"/>
    </location>
</feature>
<evidence type="ECO:0000256" key="5">
    <source>
        <dbReference type="ARBA" id="ARBA00022840"/>
    </source>
</evidence>
<evidence type="ECO:0000313" key="11">
    <source>
        <dbReference type="Proteomes" id="UP001310692"/>
    </source>
</evidence>
<dbReference type="NCBIfam" id="TIGR00017">
    <property type="entry name" value="cmk"/>
    <property type="match status" value="1"/>
</dbReference>
<proteinExistence type="inferred from homology"/>
<dbReference type="SUPFAM" id="SSF52540">
    <property type="entry name" value="P-loop containing nucleoside triphosphate hydrolases"/>
    <property type="match status" value="1"/>
</dbReference>
<comment type="caution">
    <text evidence="10">The sequence shown here is derived from an EMBL/GenBank/DDBJ whole genome shotgun (WGS) entry which is preliminary data.</text>
</comment>
<dbReference type="GO" id="GO:0016301">
    <property type="term" value="F:kinase activity"/>
    <property type="evidence" value="ECO:0007669"/>
    <property type="project" value="UniProtKB-KW"/>
</dbReference>
<evidence type="ECO:0000256" key="4">
    <source>
        <dbReference type="ARBA" id="ARBA00022777"/>
    </source>
</evidence>
<evidence type="ECO:0000256" key="1">
    <source>
        <dbReference type="ARBA" id="ARBA00009427"/>
    </source>
</evidence>
<dbReference type="RefSeq" id="WP_330194755.1">
    <property type="nucleotide sequence ID" value="NZ_JAZDRO010000001.1"/>
</dbReference>
<organism evidence="10 11">
    <name type="scientific">Hyphobacterium marinum</name>
    <dbReference type="NCBI Taxonomy" id="3116574"/>
    <lineage>
        <taxon>Bacteria</taxon>
        <taxon>Pseudomonadati</taxon>
        <taxon>Pseudomonadota</taxon>
        <taxon>Alphaproteobacteria</taxon>
        <taxon>Maricaulales</taxon>
        <taxon>Maricaulaceae</taxon>
        <taxon>Hyphobacterium</taxon>
    </lineage>
</organism>
<dbReference type="InterPro" id="IPR003136">
    <property type="entry name" value="Cytidylate_kin"/>
</dbReference>
<evidence type="ECO:0000256" key="2">
    <source>
        <dbReference type="ARBA" id="ARBA00022679"/>
    </source>
</evidence>
<keyword evidence="11" id="KW-1185">Reference proteome</keyword>
<comment type="subcellular location">
    <subcellularLocation>
        <location evidence="8">Cytoplasm</location>
    </subcellularLocation>
</comment>
<evidence type="ECO:0000256" key="8">
    <source>
        <dbReference type="HAMAP-Rule" id="MF_00238"/>
    </source>
</evidence>
<reference evidence="10 11" key="1">
    <citation type="submission" date="2024-01" db="EMBL/GenBank/DDBJ databases">
        <title>Hyphobacterium bacterium isolated from marine sediment.</title>
        <authorList>
            <person name="Zhao S."/>
        </authorList>
    </citation>
    <scope>NUCLEOTIDE SEQUENCE [LARGE SCALE GENOMIC DNA]</scope>
    <source>
        <strain evidence="10 11">Y60-23</strain>
    </source>
</reference>
<evidence type="ECO:0000256" key="3">
    <source>
        <dbReference type="ARBA" id="ARBA00022741"/>
    </source>
</evidence>
<evidence type="ECO:0000256" key="6">
    <source>
        <dbReference type="ARBA" id="ARBA00047615"/>
    </source>
</evidence>
<dbReference type="InterPro" id="IPR027417">
    <property type="entry name" value="P-loop_NTPase"/>
</dbReference>
<protein>
    <recommendedName>
        <fullName evidence="8">Cytidylate kinase</fullName>
        <shortName evidence="8">CK</shortName>
        <ecNumber evidence="8">2.7.4.25</ecNumber>
    </recommendedName>
    <alternativeName>
        <fullName evidence="8">Cytidine monophosphate kinase</fullName>
        <shortName evidence="8">CMP kinase</shortName>
    </alternativeName>
</protein>
<sequence>MDGTLASGKGTIAQALAKAFGLPVLDTGALYRGVAVAVLEAGGDPGDAEFAARIASELDPATIDDAKIRTATAGAAASRVSAHPAVRQALFDLQRRFAAQDGGAVLDGRDIGTVICPDADVKLFVDAEPGIRAERRWRELQARGEDVALDTIVRQLAERDARDAGRETAPMKPASDAVLLDTSQLSIDAAIGKAVRIVSERTGAKPVA</sequence>
<evidence type="ECO:0000256" key="7">
    <source>
        <dbReference type="ARBA" id="ARBA00048478"/>
    </source>
</evidence>
<comment type="catalytic activity">
    <reaction evidence="7 8">
        <text>CMP + ATP = CDP + ADP</text>
        <dbReference type="Rhea" id="RHEA:11600"/>
        <dbReference type="ChEBI" id="CHEBI:30616"/>
        <dbReference type="ChEBI" id="CHEBI:58069"/>
        <dbReference type="ChEBI" id="CHEBI:60377"/>
        <dbReference type="ChEBI" id="CHEBI:456216"/>
        <dbReference type="EC" id="2.7.4.25"/>
    </reaction>
</comment>
<evidence type="ECO:0000313" key="10">
    <source>
        <dbReference type="EMBL" id="MEE2565217.1"/>
    </source>
</evidence>